<keyword evidence="2" id="KW-0808">Transferase</keyword>
<dbReference type="Pfam" id="PF08241">
    <property type="entry name" value="Methyltransf_11"/>
    <property type="match status" value="1"/>
</dbReference>
<keyword evidence="3" id="KW-1185">Reference proteome</keyword>
<comment type="caution">
    <text evidence="2">The sequence shown here is derived from an EMBL/GenBank/DDBJ whole genome shotgun (WGS) entry which is preliminary data.</text>
</comment>
<reference evidence="2 3" key="1">
    <citation type="submission" date="2018-03" db="EMBL/GenBank/DDBJ databases">
        <title>Genomic Encyclopedia of Type Strains, Phase III (KMG-III): the genomes of soil and plant-associated and newly described type strains.</title>
        <authorList>
            <person name="Whitman W."/>
        </authorList>
    </citation>
    <scope>NUCLEOTIDE SEQUENCE [LARGE SCALE GENOMIC DNA]</scope>
    <source>
        <strain evidence="2 3">CGMCC 4.7097</strain>
    </source>
</reference>
<dbReference type="InterPro" id="IPR013216">
    <property type="entry name" value="Methyltransf_11"/>
</dbReference>
<dbReference type="GO" id="GO:0008757">
    <property type="term" value="F:S-adenosylmethionine-dependent methyltransferase activity"/>
    <property type="evidence" value="ECO:0007669"/>
    <property type="project" value="InterPro"/>
</dbReference>
<evidence type="ECO:0000313" key="3">
    <source>
        <dbReference type="Proteomes" id="UP000241118"/>
    </source>
</evidence>
<dbReference type="InterPro" id="IPR029063">
    <property type="entry name" value="SAM-dependent_MTases_sf"/>
</dbReference>
<evidence type="ECO:0000313" key="2">
    <source>
        <dbReference type="EMBL" id="PSL56645.1"/>
    </source>
</evidence>
<organism evidence="2 3">
    <name type="scientific">Saccharothrix carnea</name>
    <dbReference type="NCBI Taxonomy" id="1280637"/>
    <lineage>
        <taxon>Bacteria</taxon>
        <taxon>Bacillati</taxon>
        <taxon>Actinomycetota</taxon>
        <taxon>Actinomycetes</taxon>
        <taxon>Pseudonocardiales</taxon>
        <taxon>Pseudonocardiaceae</taxon>
        <taxon>Saccharothrix</taxon>
    </lineage>
</organism>
<dbReference type="GO" id="GO:0032259">
    <property type="term" value="P:methylation"/>
    <property type="evidence" value="ECO:0007669"/>
    <property type="project" value="UniProtKB-KW"/>
</dbReference>
<dbReference type="OrthoDB" id="9805171at2"/>
<sequence length="198" mass="20863">MANNLMKALDAAFGHPRGKVGELGGRVMAVLNAKVEEHVTEVAAPTPEEVVLVLGPGPGVGLKLAGERALKAIGVDPSQVMLDEARERCAELIVAGRVELREGAATRTGQPEDSVDVVVSVNNLQLWGNRPAAFHELFRVLRPGGRLVVSVHRRALDTSEYDLIQEAEAAGFTGVRTSLHQYGGVVGPAVQLLAGVPA</sequence>
<accession>A0A2P8IDV2</accession>
<dbReference type="AlphaFoldDB" id="A0A2P8IDV2"/>
<evidence type="ECO:0000259" key="1">
    <source>
        <dbReference type="Pfam" id="PF08241"/>
    </source>
</evidence>
<keyword evidence="2" id="KW-0489">Methyltransferase</keyword>
<dbReference type="RefSeq" id="WP_106615074.1">
    <property type="nucleotide sequence ID" value="NZ_PYAX01000003.1"/>
</dbReference>
<dbReference type="EMBL" id="PYAX01000003">
    <property type="protein sequence ID" value="PSL56645.1"/>
    <property type="molecule type" value="Genomic_DNA"/>
</dbReference>
<dbReference type="InterPro" id="IPR050508">
    <property type="entry name" value="Methyltransf_Superfamily"/>
</dbReference>
<dbReference type="PANTHER" id="PTHR42912">
    <property type="entry name" value="METHYLTRANSFERASE"/>
    <property type="match status" value="1"/>
</dbReference>
<feature type="domain" description="Methyltransferase type 11" evidence="1">
    <location>
        <begin position="53"/>
        <end position="149"/>
    </location>
</feature>
<dbReference type="CDD" id="cd02440">
    <property type="entry name" value="AdoMet_MTases"/>
    <property type="match status" value="1"/>
</dbReference>
<proteinExistence type="predicted"/>
<dbReference type="Gene3D" id="3.40.50.150">
    <property type="entry name" value="Vaccinia Virus protein VP39"/>
    <property type="match status" value="1"/>
</dbReference>
<gene>
    <name evidence="2" type="ORF">B0I31_103398</name>
</gene>
<protein>
    <submittedName>
        <fullName evidence="2">Methyltransferase family protein</fullName>
    </submittedName>
</protein>
<dbReference type="Proteomes" id="UP000241118">
    <property type="component" value="Unassembled WGS sequence"/>
</dbReference>
<name>A0A2P8IDV2_SACCR</name>
<dbReference type="SUPFAM" id="SSF53335">
    <property type="entry name" value="S-adenosyl-L-methionine-dependent methyltransferases"/>
    <property type="match status" value="1"/>
</dbReference>